<dbReference type="PANTHER" id="PTHR15696">
    <property type="entry name" value="SMG-7 SUPPRESSOR WITH MORPHOLOGICAL EFFECT ON GENITALIA PROTEIN 7"/>
    <property type="match status" value="1"/>
</dbReference>
<dbReference type="SUPFAM" id="SSF48452">
    <property type="entry name" value="TPR-like"/>
    <property type="match status" value="1"/>
</dbReference>
<gene>
    <name evidence="3" type="ORF">AB675_3868</name>
</gene>
<keyword evidence="4" id="KW-1185">Reference proteome</keyword>
<organism evidence="3 4">
    <name type="scientific">Cyphellophora attinorum</name>
    <dbReference type="NCBI Taxonomy" id="1664694"/>
    <lineage>
        <taxon>Eukaryota</taxon>
        <taxon>Fungi</taxon>
        <taxon>Dikarya</taxon>
        <taxon>Ascomycota</taxon>
        <taxon>Pezizomycotina</taxon>
        <taxon>Eurotiomycetes</taxon>
        <taxon>Chaetothyriomycetidae</taxon>
        <taxon>Chaetothyriales</taxon>
        <taxon>Cyphellophoraceae</taxon>
        <taxon>Cyphellophora</taxon>
    </lineage>
</organism>
<dbReference type="AlphaFoldDB" id="A0A0N0NH90"/>
<dbReference type="GeneID" id="28735837"/>
<accession>A0A0N0NH90</accession>
<dbReference type="RefSeq" id="XP_017994374.1">
    <property type="nucleotide sequence ID" value="XM_018143957.1"/>
</dbReference>
<sequence>MDEAMQQALKNVDRAEDELEHLTQAQNSQYAAMKSALDSFRSTCQDALFLDLKLAADHNVEPRIWQAHHTVNNRLRKSLKDVRKESRKVVERRKLEKVYLNFIKSSLRFYRTFLQRIWSHFTGIGELHSVAQKMHLDLLSVDAPVPVDAPQKQQLLQYCHSTLIHCGDLSRYREIALAQKTRNWGPAEGYYECAARLDPTSGLSFNQLSMMAVVDDDDFGALYYTYMCLATINPFPAADENLIRLLNKIWTKTKKPSATQTKPARAEFSFLYFHAMIHADADAAPADFRPKRDTLLGRGGLFDLVVSEPGAKSLKQMCLMNIAAFHHATKVLQSAEQIAGSHDRESRIYHMLLELNMSTLALFMSIVSLEHENVPQSTPQFLGGLASTSTIHKLLPCLRLYSAWLMSNIDILRERTGDGIANKLPLESLWTVFLNCKAALSEKLSTADIDNVRYLLEEDQGMLHFSPIAAVVQQAMLRKPGEVAKSVRRDEAIIDKQT</sequence>
<reference evidence="3 4" key="1">
    <citation type="submission" date="2015-06" db="EMBL/GenBank/DDBJ databases">
        <title>Draft genome of the ant-associated black yeast Phialophora attae CBS 131958.</title>
        <authorList>
            <person name="Moreno L.F."/>
            <person name="Stielow B.J."/>
            <person name="de Hoog S."/>
            <person name="Vicente V.A."/>
            <person name="Weiss V.A."/>
            <person name="de Vries M."/>
            <person name="Cruz L.M."/>
            <person name="Souza E.M."/>
        </authorList>
    </citation>
    <scope>NUCLEOTIDE SEQUENCE [LARGE SCALE GENOMIC DNA]</scope>
    <source>
        <strain evidence="3 4">CBS 131958</strain>
    </source>
</reference>
<feature type="domain" description="Telomerase activating protein Est1-like N-terminal" evidence="2">
    <location>
        <begin position="60"/>
        <end position="175"/>
    </location>
</feature>
<dbReference type="VEuPathDB" id="FungiDB:AB675_3868"/>
<evidence type="ECO:0000313" key="4">
    <source>
        <dbReference type="Proteomes" id="UP000038010"/>
    </source>
</evidence>
<dbReference type="OrthoDB" id="69928at2759"/>
<dbReference type="InterPro" id="IPR011990">
    <property type="entry name" value="TPR-like_helical_dom_sf"/>
</dbReference>
<dbReference type="EMBL" id="LFJN01000061">
    <property type="protein sequence ID" value="KPI34411.1"/>
    <property type="molecule type" value="Genomic_DNA"/>
</dbReference>
<name>A0A0N0NH90_9EURO</name>
<evidence type="ECO:0000313" key="3">
    <source>
        <dbReference type="EMBL" id="KPI34411.1"/>
    </source>
</evidence>
<dbReference type="Pfam" id="PF10374">
    <property type="entry name" value="EST1"/>
    <property type="match status" value="1"/>
</dbReference>
<evidence type="ECO:0000259" key="1">
    <source>
        <dbReference type="Pfam" id="PF10373"/>
    </source>
</evidence>
<proteinExistence type="predicted"/>
<evidence type="ECO:0000259" key="2">
    <source>
        <dbReference type="Pfam" id="PF10374"/>
    </source>
</evidence>
<dbReference type="STRING" id="1664694.A0A0N0NH90"/>
<dbReference type="Gene3D" id="1.25.40.10">
    <property type="entry name" value="Tetratricopeptide repeat domain"/>
    <property type="match status" value="1"/>
</dbReference>
<protein>
    <submittedName>
        <fullName evidence="3">Protein SMG7</fullName>
    </submittedName>
</protein>
<dbReference type="InterPro" id="IPR019458">
    <property type="entry name" value="Est1-like_N"/>
</dbReference>
<dbReference type="Pfam" id="PF10373">
    <property type="entry name" value="EST1_DNA_bind"/>
    <property type="match status" value="1"/>
</dbReference>
<comment type="caution">
    <text evidence="3">The sequence shown here is derived from an EMBL/GenBank/DDBJ whole genome shotgun (WGS) entry which is preliminary data.</text>
</comment>
<dbReference type="InterPro" id="IPR018834">
    <property type="entry name" value="DNA/RNA-bd_Est1-type"/>
</dbReference>
<dbReference type="InterPro" id="IPR045153">
    <property type="entry name" value="Est1/Ebs1-like"/>
</dbReference>
<dbReference type="PANTHER" id="PTHR15696:SF36">
    <property type="entry name" value="NONSENSE-MEDIATED MRNA DECAY FACTOR"/>
    <property type="match status" value="1"/>
</dbReference>
<dbReference type="Proteomes" id="UP000038010">
    <property type="component" value="Unassembled WGS sequence"/>
</dbReference>
<feature type="domain" description="DNA/RNA-binding" evidence="1">
    <location>
        <begin position="187"/>
        <end position="469"/>
    </location>
</feature>